<evidence type="ECO:0000256" key="4">
    <source>
        <dbReference type="ARBA" id="ARBA00022833"/>
    </source>
</evidence>
<accession>A0AAD6JW37</accession>
<sequence>MVKKYPQASSAVKDEWERKNAIFQGEHSIHFSWPQRNYPCSFCKRQFSSAQALGGHMNVHRRDRAKLRQLPPWFFKFPECPTSNPNPNDHLLSSSSKFSPYPDHTDHDHSPYLNSFSSPCCREKKSIVECHQSKDLTKKKSNAGAVFGVGELKRNFSQECDQREALRRSEIINSDMETGCEDPKEVLDLELRLGLLV</sequence>
<evidence type="ECO:0000256" key="6">
    <source>
        <dbReference type="ARBA" id="ARBA00023163"/>
    </source>
</evidence>
<dbReference type="Proteomes" id="UP001162972">
    <property type="component" value="Chromosome 5"/>
</dbReference>
<dbReference type="InterPro" id="IPR013087">
    <property type="entry name" value="Znf_C2H2_type"/>
</dbReference>
<evidence type="ECO:0000313" key="10">
    <source>
        <dbReference type="EMBL" id="KAJ6412217.1"/>
    </source>
</evidence>
<evidence type="ECO:0000256" key="2">
    <source>
        <dbReference type="ARBA" id="ARBA00022723"/>
    </source>
</evidence>
<keyword evidence="5" id="KW-0805">Transcription regulation</keyword>
<dbReference type="PROSITE" id="PS50157">
    <property type="entry name" value="ZINC_FINGER_C2H2_2"/>
    <property type="match status" value="1"/>
</dbReference>
<keyword evidence="6" id="KW-0804">Transcription</keyword>
<dbReference type="GO" id="GO:0005634">
    <property type="term" value="C:nucleus"/>
    <property type="evidence" value="ECO:0007669"/>
    <property type="project" value="UniProtKB-SubCell"/>
</dbReference>
<reference evidence="10 11" key="1">
    <citation type="journal article" date="2023" name="Int. J. Mol. Sci.">
        <title>De Novo Assembly and Annotation of 11 Diverse Shrub Willow (Salix) Genomes Reveals Novel Gene Organization in Sex-Linked Regions.</title>
        <authorList>
            <person name="Hyden B."/>
            <person name="Feng K."/>
            <person name="Yates T.B."/>
            <person name="Jawdy S."/>
            <person name="Cereghino C."/>
            <person name="Smart L.B."/>
            <person name="Muchero W."/>
        </authorList>
    </citation>
    <scope>NUCLEOTIDE SEQUENCE [LARGE SCALE GENOMIC DNA]</scope>
    <source>
        <tissue evidence="10">Shoot tip</tissue>
    </source>
</reference>
<proteinExistence type="predicted"/>
<gene>
    <name evidence="10" type="ORF">OIU84_005303</name>
</gene>
<protein>
    <recommendedName>
        <fullName evidence="9">C2H2-type domain-containing protein</fullName>
    </recommendedName>
</protein>
<comment type="caution">
    <text evidence="10">The sequence shown here is derived from an EMBL/GenBank/DDBJ whole genome shotgun (WGS) entry which is preliminary data.</text>
</comment>
<evidence type="ECO:0000259" key="9">
    <source>
        <dbReference type="PROSITE" id="PS50157"/>
    </source>
</evidence>
<dbReference type="GO" id="GO:0008270">
    <property type="term" value="F:zinc ion binding"/>
    <property type="evidence" value="ECO:0007669"/>
    <property type="project" value="UniProtKB-KW"/>
</dbReference>
<name>A0AAD6JW37_9ROSI</name>
<evidence type="ECO:0000256" key="1">
    <source>
        <dbReference type="ARBA" id="ARBA00004123"/>
    </source>
</evidence>
<keyword evidence="7" id="KW-0539">Nucleus</keyword>
<keyword evidence="11" id="KW-1185">Reference proteome</keyword>
<dbReference type="SMART" id="SM00355">
    <property type="entry name" value="ZnF_C2H2"/>
    <property type="match status" value="1"/>
</dbReference>
<keyword evidence="2" id="KW-0479">Metal-binding</keyword>
<dbReference type="SUPFAM" id="SSF57667">
    <property type="entry name" value="beta-beta-alpha zinc fingers"/>
    <property type="match status" value="1"/>
</dbReference>
<keyword evidence="4" id="KW-0862">Zinc</keyword>
<dbReference type="PANTHER" id="PTHR45801:SF110">
    <property type="entry name" value="TRANSCRIPTIONAL REGULATOR SUPERMAN"/>
    <property type="match status" value="1"/>
</dbReference>
<dbReference type="PROSITE" id="PS00028">
    <property type="entry name" value="ZINC_FINGER_C2H2_1"/>
    <property type="match status" value="1"/>
</dbReference>
<comment type="subcellular location">
    <subcellularLocation>
        <location evidence="1">Nucleus</location>
    </subcellularLocation>
</comment>
<evidence type="ECO:0000313" key="11">
    <source>
        <dbReference type="Proteomes" id="UP001162972"/>
    </source>
</evidence>
<dbReference type="InterPro" id="IPR052426">
    <property type="entry name" value="Plant_dev_regulator"/>
</dbReference>
<dbReference type="Gene3D" id="3.30.160.60">
    <property type="entry name" value="Classic Zinc Finger"/>
    <property type="match status" value="1"/>
</dbReference>
<dbReference type="AlphaFoldDB" id="A0AAD6JW37"/>
<dbReference type="InterPro" id="IPR036236">
    <property type="entry name" value="Znf_C2H2_sf"/>
</dbReference>
<keyword evidence="3 8" id="KW-0863">Zinc-finger</keyword>
<feature type="domain" description="C2H2-type" evidence="9">
    <location>
        <begin position="38"/>
        <end position="65"/>
    </location>
</feature>
<dbReference type="EMBL" id="JAPFFJ010000013">
    <property type="protein sequence ID" value="KAJ6412217.1"/>
    <property type="molecule type" value="Genomic_DNA"/>
</dbReference>
<evidence type="ECO:0000256" key="8">
    <source>
        <dbReference type="PROSITE-ProRule" id="PRU00042"/>
    </source>
</evidence>
<evidence type="ECO:0000256" key="5">
    <source>
        <dbReference type="ARBA" id="ARBA00023015"/>
    </source>
</evidence>
<organism evidence="10 11">
    <name type="scientific">Salix udensis</name>
    <dbReference type="NCBI Taxonomy" id="889485"/>
    <lineage>
        <taxon>Eukaryota</taxon>
        <taxon>Viridiplantae</taxon>
        <taxon>Streptophyta</taxon>
        <taxon>Embryophyta</taxon>
        <taxon>Tracheophyta</taxon>
        <taxon>Spermatophyta</taxon>
        <taxon>Magnoliopsida</taxon>
        <taxon>eudicotyledons</taxon>
        <taxon>Gunneridae</taxon>
        <taxon>Pentapetalae</taxon>
        <taxon>rosids</taxon>
        <taxon>fabids</taxon>
        <taxon>Malpighiales</taxon>
        <taxon>Salicaceae</taxon>
        <taxon>Saliceae</taxon>
        <taxon>Salix</taxon>
    </lineage>
</organism>
<dbReference type="Pfam" id="PF13912">
    <property type="entry name" value="zf-C2H2_6"/>
    <property type="match status" value="1"/>
</dbReference>
<evidence type="ECO:0000256" key="7">
    <source>
        <dbReference type="ARBA" id="ARBA00023242"/>
    </source>
</evidence>
<evidence type="ECO:0000256" key="3">
    <source>
        <dbReference type="ARBA" id="ARBA00022771"/>
    </source>
</evidence>
<dbReference type="PANTHER" id="PTHR45801">
    <property type="entry name" value="OS07G0101800 PROTEIN"/>
    <property type="match status" value="1"/>
</dbReference>